<evidence type="ECO:0000256" key="3">
    <source>
        <dbReference type="ARBA" id="ARBA00023163"/>
    </source>
</evidence>
<protein>
    <submittedName>
        <fullName evidence="6">LacI family transcriptional regulator</fullName>
    </submittedName>
</protein>
<dbReference type="EMBL" id="SMKI01000538">
    <property type="protein sequence ID" value="TDC63971.1"/>
    <property type="molecule type" value="Genomic_DNA"/>
</dbReference>
<dbReference type="Proteomes" id="UP000295345">
    <property type="component" value="Unassembled WGS sequence"/>
</dbReference>
<dbReference type="AlphaFoldDB" id="A0A4R4SK18"/>
<dbReference type="Gene3D" id="3.40.50.2300">
    <property type="match status" value="2"/>
</dbReference>
<dbReference type="InterPro" id="IPR046335">
    <property type="entry name" value="LacI/GalR-like_sensor"/>
</dbReference>
<dbReference type="PANTHER" id="PTHR30146">
    <property type="entry name" value="LACI-RELATED TRANSCRIPTIONAL REPRESSOR"/>
    <property type="match status" value="1"/>
</dbReference>
<dbReference type="InterPro" id="IPR000843">
    <property type="entry name" value="HTH_LacI"/>
</dbReference>
<evidence type="ECO:0000256" key="2">
    <source>
        <dbReference type="ARBA" id="ARBA00023125"/>
    </source>
</evidence>
<organism evidence="6 7">
    <name type="scientific">Streptomyces hainanensis</name>
    <dbReference type="NCBI Taxonomy" id="402648"/>
    <lineage>
        <taxon>Bacteria</taxon>
        <taxon>Bacillati</taxon>
        <taxon>Actinomycetota</taxon>
        <taxon>Actinomycetes</taxon>
        <taxon>Kitasatosporales</taxon>
        <taxon>Streptomycetaceae</taxon>
        <taxon>Streptomyces</taxon>
    </lineage>
</organism>
<dbReference type="Gene3D" id="1.10.260.40">
    <property type="entry name" value="lambda repressor-like DNA-binding domains"/>
    <property type="match status" value="1"/>
</dbReference>
<proteinExistence type="predicted"/>
<sequence>MKRPTMQDIARRAGVTKAAVSFALNGRPGVSEPTRRRILAIADELGWQPSSAARALSDGRSGSFGLVIDRPARTLGLEPFFMQLISGIQAELARDTTPLLLAMAEDQAAEIALYRGWWARRLVDGVFVVDLQVTDARVPVLEDLGMPAVVLGAPLGTGSLPAVWSDDAAAVATVVRHLAGLGHRRIARVAGPGHLRHTAIRTTAFERITGGLGIDGRTLEADYSGERGAAATVELLSAEPAARPTAILYDNDVMALSGLTAARGLGLAVPADLSLVAWEDSALCELVAPSLTALHRDICGYGAQAARRLREAAGGAAVPDVEDPPSSLTLRGSTGPAPDAGGRAFR</sequence>
<evidence type="ECO:0000259" key="5">
    <source>
        <dbReference type="PROSITE" id="PS50932"/>
    </source>
</evidence>
<dbReference type="SUPFAM" id="SSF47413">
    <property type="entry name" value="lambda repressor-like DNA-binding domains"/>
    <property type="match status" value="1"/>
</dbReference>
<feature type="domain" description="HTH lacI-type" evidence="5">
    <location>
        <begin position="4"/>
        <end position="58"/>
    </location>
</feature>
<dbReference type="SMART" id="SM00354">
    <property type="entry name" value="HTH_LACI"/>
    <property type="match status" value="1"/>
</dbReference>
<keyword evidence="3" id="KW-0804">Transcription</keyword>
<dbReference type="OrthoDB" id="1938857at2"/>
<evidence type="ECO:0000256" key="4">
    <source>
        <dbReference type="SAM" id="MobiDB-lite"/>
    </source>
</evidence>
<dbReference type="Pfam" id="PF13377">
    <property type="entry name" value="Peripla_BP_3"/>
    <property type="match status" value="1"/>
</dbReference>
<evidence type="ECO:0000256" key="1">
    <source>
        <dbReference type="ARBA" id="ARBA00023015"/>
    </source>
</evidence>
<dbReference type="CDD" id="cd01392">
    <property type="entry name" value="HTH_LacI"/>
    <property type="match status" value="1"/>
</dbReference>
<keyword evidence="2" id="KW-0238">DNA-binding</keyword>
<evidence type="ECO:0000313" key="6">
    <source>
        <dbReference type="EMBL" id="TDC63971.1"/>
    </source>
</evidence>
<dbReference type="SUPFAM" id="SSF53822">
    <property type="entry name" value="Periplasmic binding protein-like I"/>
    <property type="match status" value="1"/>
</dbReference>
<comment type="caution">
    <text evidence="6">The sequence shown here is derived from an EMBL/GenBank/DDBJ whole genome shotgun (WGS) entry which is preliminary data.</text>
</comment>
<dbReference type="InterPro" id="IPR010982">
    <property type="entry name" value="Lambda_DNA-bd_dom_sf"/>
</dbReference>
<keyword evidence="1" id="KW-0805">Transcription regulation</keyword>
<keyword evidence="7" id="KW-1185">Reference proteome</keyword>
<dbReference type="CDD" id="cd06267">
    <property type="entry name" value="PBP1_LacI_sugar_binding-like"/>
    <property type="match status" value="1"/>
</dbReference>
<evidence type="ECO:0000313" key="7">
    <source>
        <dbReference type="Proteomes" id="UP000295345"/>
    </source>
</evidence>
<dbReference type="GO" id="GO:0000976">
    <property type="term" value="F:transcription cis-regulatory region binding"/>
    <property type="evidence" value="ECO:0007669"/>
    <property type="project" value="TreeGrafter"/>
</dbReference>
<feature type="region of interest" description="Disordered" evidence="4">
    <location>
        <begin position="315"/>
        <end position="346"/>
    </location>
</feature>
<dbReference type="PROSITE" id="PS50932">
    <property type="entry name" value="HTH_LACI_2"/>
    <property type="match status" value="1"/>
</dbReference>
<dbReference type="InterPro" id="IPR028082">
    <property type="entry name" value="Peripla_BP_I"/>
</dbReference>
<dbReference type="PROSITE" id="PS00356">
    <property type="entry name" value="HTH_LACI_1"/>
    <property type="match status" value="1"/>
</dbReference>
<reference evidence="6 7" key="1">
    <citation type="submission" date="2019-03" db="EMBL/GenBank/DDBJ databases">
        <title>Draft genome sequences of novel Actinobacteria.</title>
        <authorList>
            <person name="Sahin N."/>
            <person name="Ay H."/>
            <person name="Saygin H."/>
        </authorList>
    </citation>
    <scope>NUCLEOTIDE SEQUENCE [LARGE SCALE GENOMIC DNA]</scope>
    <source>
        <strain evidence="6 7">DSM 41900</strain>
    </source>
</reference>
<dbReference type="PANTHER" id="PTHR30146:SF155">
    <property type="entry name" value="ALANINE RACEMASE"/>
    <property type="match status" value="1"/>
</dbReference>
<dbReference type="Pfam" id="PF00356">
    <property type="entry name" value="LacI"/>
    <property type="match status" value="1"/>
</dbReference>
<dbReference type="GO" id="GO:0003700">
    <property type="term" value="F:DNA-binding transcription factor activity"/>
    <property type="evidence" value="ECO:0007669"/>
    <property type="project" value="TreeGrafter"/>
</dbReference>
<name>A0A4R4SK18_9ACTN</name>
<accession>A0A4R4SK18</accession>
<gene>
    <name evidence="6" type="ORF">E1283_31965</name>
</gene>